<dbReference type="EMBL" id="FOJW01000014">
    <property type="protein sequence ID" value="SFB30486.1"/>
    <property type="molecule type" value="Genomic_DNA"/>
</dbReference>
<dbReference type="InterPro" id="IPR058926">
    <property type="entry name" value="YmzB-like"/>
</dbReference>
<dbReference type="AlphaFoldDB" id="A0A1I0ZZI1"/>
<protein>
    <submittedName>
        <fullName evidence="1">Uncharacterized protein</fullName>
    </submittedName>
</protein>
<evidence type="ECO:0000313" key="2">
    <source>
        <dbReference type="Proteomes" id="UP000198642"/>
    </source>
</evidence>
<dbReference type="Proteomes" id="UP000198642">
    <property type="component" value="Unassembled WGS sequence"/>
</dbReference>
<organism evidence="1 2">
    <name type="scientific">Lentibacillus halodurans</name>
    <dbReference type="NCBI Taxonomy" id="237679"/>
    <lineage>
        <taxon>Bacteria</taxon>
        <taxon>Bacillati</taxon>
        <taxon>Bacillota</taxon>
        <taxon>Bacilli</taxon>
        <taxon>Bacillales</taxon>
        <taxon>Bacillaceae</taxon>
        <taxon>Lentibacillus</taxon>
    </lineage>
</organism>
<dbReference type="Pfam" id="PF25846">
    <property type="entry name" value="YmzB"/>
    <property type="match status" value="1"/>
</dbReference>
<dbReference type="STRING" id="237679.SAMN04488072_11477"/>
<evidence type="ECO:0000313" key="1">
    <source>
        <dbReference type="EMBL" id="SFB30486.1"/>
    </source>
</evidence>
<name>A0A1I0ZZI1_9BACI</name>
<reference evidence="1 2" key="1">
    <citation type="submission" date="2016-10" db="EMBL/GenBank/DDBJ databases">
        <authorList>
            <person name="de Groot N.N."/>
        </authorList>
    </citation>
    <scope>NUCLEOTIDE SEQUENCE [LARGE SCALE GENOMIC DNA]</scope>
    <source>
        <strain evidence="1 2">CGMCC 1.3702</strain>
    </source>
</reference>
<keyword evidence="2" id="KW-1185">Reference proteome</keyword>
<dbReference type="OrthoDB" id="2705224at2"/>
<gene>
    <name evidence="1" type="ORF">SAMN04488072_11477</name>
</gene>
<sequence>MDLQFLTIEEFNELLQQWNGETIKISKHELDDLDETIMTLQNISYDRNTRRIDDYEPKHALQLNGIGRIETDAVDTQPLPSSLYEIPLEDNSLYEFDGEQFLLSTSRGVYKIEKE</sequence>
<accession>A0A1I0ZZI1</accession>
<proteinExistence type="predicted"/>
<dbReference type="RefSeq" id="WP_090240389.1">
    <property type="nucleotide sequence ID" value="NZ_FOJW01000014.1"/>
</dbReference>